<protein>
    <recommendedName>
        <fullName evidence="1">TadE-like domain-containing protein</fullName>
    </recommendedName>
</protein>
<name>A0A2W5FQ37_9BACT</name>
<evidence type="ECO:0000313" key="3">
    <source>
        <dbReference type="Proteomes" id="UP000249739"/>
    </source>
</evidence>
<evidence type="ECO:0000259" key="1">
    <source>
        <dbReference type="Pfam" id="PF07811"/>
    </source>
</evidence>
<dbReference type="InterPro" id="IPR012495">
    <property type="entry name" value="TadE-like_dom"/>
</dbReference>
<sequence length="181" mass="20452">MVVDWFYTLHAVKMWWKNEEGLAAIEAAMLFPVMMTLMLGSYDLGTGIVLNGRTITATQVAADLISRDKTVNQADVNDIIMAAQLAYEPFGLRDFGIDIVSVEFDSQRRPQVLWRETRDMSANNNALENIQGMGDQGDGMIIVTVEYTYKPLFAKYFTGEMKMVETAYSRGRRSPTVEWEG</sequence>
<dbReference type="Proteomes" id="UP000249739">
    <property type="component" value="Unassembled WGS sequence"/>
</dbReference>
<feature type="domain" description="TadE-like" evidence="1">
    <location>
        <begin position="21"/>
        <end position="62"/>
    </location>
</feature>
<evidence type="ECO:0000313" key="2">
    <source>
        <dbReference type="EMBL" id="PZP55917.1"/>
    </source>
</evidence>
<accession>A0A2W5FQ37</accession>
<dbReference type="AlphaFoldDB" id="A0A2W5FQ37"/>
<organism evidence="2 3">
    <name type="scientific">Micavibrio aeruginosavorus</name>
    <dbReference type="NCBI Taxonomy" id="349221"/>
    <lineage>
        <taxon>Bacteria</taxon>
        <taxon>Pseudomonadati</taxon>
        <taxon>Bdellovibrionota</taxon>
        <taxon>Bdellovibrionia</taxon>
        <taxon>Bdellovibrionales</taxon>
        <taxon>Pseudobdellovibrionaceae</taxon>
        <taxon>Micavibrio</taxon>
    </lineage>
</organism>
<dbReference type="Pfam" id="PF07811">
    <property type="entry name" value="TadE"/>
    <property type="match status" value="1"/>
</dbReference>
<comment type="caution">
    <text evidence="2">The sequence shown here is derived from an EMBL/GenBank/DDBJ whole genome shotgun (WGS) entry which is preliminary data.</text>
</comment>
<proteinExistence type="predicted"/>
<dbReference type="EMBL" id="QFOT01000045">
    <property type="protein sequence ID" value="PZP55917.1"/>
    <property type="molecule type" value="Genomic_DNA"/>
</dbReference>
<reference evidence="2 3" key="1">
    <citation type="submission" date="2017-08" db="EMBL/GenBank/DDBJ databases">
        <title>Infants hospitalized years apart are colonized by the same room-sourced microbial strains.</title>
        <authorList>
            <person name="Brooks B."/>
            <person name="Olm M.R."/>
            <person name="Firek B.A."/>
            <person name="Baker R."/>
            <person name="Thomas B.C."/>
            <person name="Morowitz M.J."/>
            <person name="Banfield J.F."/>
        </authorList>
    </citation>
    <scope>NUCLEOTIDE SEQUENCE [LARGE SCALE GENOMIC DNA]</scope>
    <source>
        <strain evidence="2">S2_006_000_R2_64</strain>
    </source>
</reference>
<gene>
    <name evidence="2" type="ORF">DI586_05345</name>
</gene>